<dbReference type="STRING" id="128403.WA1_34000"/>
<dbReference type="Gene3D" id="3.20.20.70">
    <property type="entry name" value="Aldolase class I"/>
    <property type="match status" value="1"/>
</dbReference>
<keyword evidence="3" id="KW-0288">FMN</keyword>
<dbReference type="InterPro" id="IPR044152">
    <property type="entry name" value="YqjM-like"/>
</dbReference>
<protein>
    <submittedName>
        <fullName evidence="7">Oxidoreductase</fullName>
    </submittedName>
</protein>
<organism evidence="7 8">
    <name type="scientific">Scytonema hofmannii PCC 7110</name>
    <dbReference type="NCBI Taxonomy" id="128403"/>
    <lineage>
        <taxon>Bacteria</taxon>
        <taxon>Bacillati</taxon>
        <taxon>Cyanobacteriota</taxon>
        <taxon>Cyanophyceae</taxon>
        <taxon>Nostocales</taxon>
        <taxon>Scytonemataceae</taxon>
        <taxon>Scytonema</taxon>
    </lineage>
</organism>
<gene>
    <name evidence="7" type="ORF">WA1_34000</name>
</gene>
<proteinExistence type="predicted"/>
<dbReference type="InterPro" id="IPR013785">
    <property type="entry name" value="Aldolase_TIM"/>
</dbReference>
<evidence type="ECO:0000313" key="8">
    <source>
        <dbReference type="Proteomes" id="UP000076925"/>
    </source>
</evidence>
<dbReference type="PANTHER" id="PTHR43303">
    <property type="entry name" value="NADPH DEHYDROGENASE C23G7.10C-RELATED"/>
    <property type="match status" value="1"/>
</dbReference>
<keyword evidence="4" id="KW-0521">NADP</keyword>
<evidence type="ECO:0000313" key="7">
    <source>
        <dbReference type="EMBL" id="KYC39007.1"/>
    </source>
</evidence>
<dbReference type="Proteomes" id="UP000076925">
    <property type="component" value="Unassembled WGS sequence"/>
</dbReference>
<dbReference type="EMBL" id="ANNX02000036">
    <property type="protein sequence ID" value="KYC39007.1"/>
    <property type="molecule type" value="Genomic_DNA"/>
</dbReference>
<name>A0A139X2S2_9CYAN</name>
<dbReference type="RefSeq" id="WP_017743600.1">
    <property type="nucleotide sequence ID" value="NZ_KQ976354.1"/>
</dbReference>
<dbReference type="InterPro" id="IPR001155">
    <property type="entry name" value="OxRdtase_FMN_N"/>
</dbReference>
<dbReference type="SUPFAM" id="SSF51395">
    <property type="entry name" value="FMN-linked oxidoreductases"/>
    <property type="match status" value="1"/>
</dbReference>
<accession>A0A139X2S2</accession>
<dbReference type="GO" id="GO:0050661">
    <property type="term" value="F:NADP binding"/>
    <property type="evidence" value="ECO:0007669"/>
    <property type="project" value="InterPro"/>
</dbReference>
<dbReference type="AlphaFoldDB" id="A0A139X2S2"/>
<dbReference type="GO" id="GO:0010181">
    <property type="term" value="F:FMN binding"/>
    <property type="evidence" value="ECO:0007669"/>
    <property type="project" value="InterPro"/>
</dbReference>
<dbReference type="Pfam" id="PF00724">
    <property type="entry name" value="Oxidored_FMN"/>
    <property type="match status" value="1"/>
</dbReference>
<evidence type="ECO:0000256" key="5">
    <source>
        <dbReference type="ARBA" id="ARBA00023002"/>
    </source>
</evidence>
<keyword evidence="2" id="KW-0285">Flavoprotein</keyword>
<keyword evidence="8" id="KW-1185">Reference proteome</keyword>
<comment type="caution">
    <text evidence="7">The sequence shown here is derived from an EMBL/GenBank/DDBJ whole genome shotgun (WGS) entry which is preliminary data.</text>
</comment>
<evidence type="ECO:0000259" key="6">
    <source>
        <dbReference type="Pfam" id="PF00724"/>
    </source>
</evidence>
<evidence type="ECO:0000256" key="2">
    <source>
        <dbReference type="ARBA" id="ARBA00022630"/>
    </source>
</evidence>
<dbReference type="PANTHER" id="PTHR43303:SF4">
    <property type="entry name" value="NADPH DEHYDROGENASE C23G7.10C-RELATED"/>
    <property type="match status" value="1"/>
</dbReference>
<sequence>MAHIFEPLTIGTVTFRNRIAVSPMCQYSSTDGYANDWHLVHLVSRAVGGAGIVFTEAAAVEPRGRISSQDLGIWSDGHIEELAKIVTVIHNSGAFAGIQLAHAGRKASTAAPWFERKILDESNGGWRPVVSSSANAFSENHPVPEALDLVGIQEITTAFVQAAKRSLEAGFKVIEIHAAHGYLLHQFLSPLSNHRNDDYGGSFENRTRLLREVVRSIRAVLPEGYPLWVRISATDWAENGWDIEQSIALADKLRSLGVDLIDCSSGGTLPNIKIPFGAGYQTQFASRIRNEANILTGTVGLISTPEQADHIIRTSQADIVLIGREFLRNPYWASDAAKKLGQDKVWPVQYVREAQAVPGLSRLVISCEH</sequence>
<evidence type="ECO:0000256" key="1">
    <source>
        <dbReference type="ARBA" id="ARBA00001917"/>
    </source>
</evidence>
<feature type="domain" description="NADH:flavin oxidoreductase/NADH oxidase N-terminal" evidence="6">
    <location>
        <begin position="4"/>
        <end position="340"/>
    </location>
</feature>
<evidence type="ECO:0000256" key="4">
    <source>
        <dbReference type="ARBA" id="ARBA00022857"/>
    </source>
</evidence>
<evidence type="ECO:0000256" key="3">
    <source>
        <dbReference type="ARBA" id="ARBA00022643"/>
    </source>
</evidence>
<dbReference type="GO" id="GO:0003959">
    <property type="term" value="F:NADPH dehydrogenase activity"/>
    <property type="evidence" value="ECO:0007669"/>
    <property type="project" value="InterPro"/>
</dbReference>
<keyword evidence="5" id="KW-0560">Oxidoreductase</keyword>
<dbReference type="OrthoDB" id="9772736at2"/>
<dbReference type="CDD" id="cd02932">
    <property type="entry name" value="OYE_YqiM_FMN"/>
    <property type="match status" value="1"/>
</dbReference>
<comment type="cofactor">
    <cofactor evidence="1">
        <name>FMN</name>
        <dbReference type="ChEBI" id="CHEBI:58210"/>
    </cofactor>
</comment>
<reference evidence="7 8" key="1">
    <citation type="journal article" date="2013" name="Genome Biol. Evol.">
        <title>Genomes of Stigonematalean cyanobacteria (subsection V) and the evolution of oxygenic photosynthesis from prokaryotes to plastids.</title>
        <authorList>
            <person name="Dagan T."/>
            <person name="Roettger M."/>
            <person name="Stucken K."/>
            <person name="Landan G."/>
            <person name="Koch R."/>
            <person name="Major P."/>
            <person name="Gould S.B."/>
            <person name="Goremykin V.V."/>
            <person name="Rippka R."/>
            <person name="Tandeau de Marsac N."/>
            <person name="Gugger M."/>
            <person name="Lockhart P.J."/>
            <person name="Allen J.F."/>
            <person name="Brune I."/>
            <person name="Maus I."/>
            <person name="Puhler A."/>
            <person name="Martin W.F."/>
        </authorList>
    </citation>
    <scope>NUCLEOTIDE SEQUENCE [LARGE SCALE GENOMIC DNA]</scope>
    <source>
        <strain evidence="7 8">PCC 7110</strain>
    </source>
</reference>